<organism evidence="2 4">
    <name type="scientific">Rodentibacter trehalosifermentans</name>
    <dbReference type="NCBI Taxonomy" id="1908263"/>
    <lineage>
        <taxon>Bacteria</taxon>
        <taxon>Pseudomonadati</taxon>
        <taxon>Pseudomonadota</taxon>
        <taxon>Gammaproteobacteria</taxon>
        <taxon>Pasteurellales</taxon>
        <taxon>Pasteurellaceae</taxon>
        <taxon>Rodentibacter</taxon>
    </lineage>
</organism>
<accession>A0A1V3ISR5</accession>
<dbReference type="OrthoDB" id="5685660at2"/>
<reference evidence="3 4" key="1">
    <citation type="submission" date="2016-10" db="EMBL/GenBank/DDBJ databases">
        <title>Rodentibacter gen. nov. and new species.</title>
        <authorList>
            <person name="Christensen H."/>
        </authorList>
    </citation>
    <scope>NUCLEOTIDE SEQUENCE [LARGE SCALE GENOMIC DNA]</scope>
    <source>
        <strain evidence="1 3">H1983213011</strain>
        <strain evidence="2 4">H1987082031</strain>
    </source>
</reference>
<protein>
    <submittedName>
        <fullName evidence="2">Uncharacterized protein</fullName>
    </submittedName>
</protein>
<sequence>MLSEKEIEALKNGAYGVTRDGRKVKYLGENVVGGHFWLEGLEDNKVKVISYDRFDHYYIGRNQSPYDIVGLWEDKLEPFTPEKALAGEPVLLRDGEKAFVISDIKSLVPISDYSLVGITPNGTLLRWNCEGSYWLTTDEDELDIIGMWKEPEPVKPNADGLPKPIRDLMGLEEVWHVALDVILDKLTPSVVVKPSIGWASWHHTRASNGVYYASKENCQKACDLLTGVDNG</sequence>
<evidence type="ECO:0000313" key="2">
    <source>
        <dbReference type="EMBL" id="OOF48915.1"/>
    </source>
</evidence>
<evidence type="ECO:0000313" key="4">
    <source>
        <dbReference type="Proteomes" id="UP000189161"/>
    </source>
</evidence>
<dbReference type="Proteomes" id="UP000189161">
    <property type="component" value="Unassembled WGS sequence"/>
</dbReference>
<gene>
    <name evidence="1" type="ORF">BKK51_07280</name>
    <name evidence="2" type="ORF">BKK52_04940</name>
</gene>
<evidence type="ECO:0000313" key="3">
    <source>
        <dbReference type="Proteomes" id="UP000188728"/>
    </source>
</evidence>
<dbReference type="EMBL" id="MLHL01000021">
    <property type="protein sequence ID" value="OOF48915.1"/>
    <property type="molecule type" value="Genomic_DNA"/>
</dbReference>
<dbReference type="AlphaFoldDB" id="A0A1V3J241"/>
<dbReference type="Proteomes" id="UP000188728">
    <property type="component" value="Unassembled WGS sequence"/>
</dbReference>
<dbReference type="RefSeq" id="WP_077474204.1">
    <property type="nucleotide sequence ID" value="NZ_MLHK01000036.1"/>
</dbReference>
<comment type="caution">
    <text evidence="2">The sequence shown here is derived from an EMBL/GenBank/DDBJ whole genome shotgun (WGS) entry which is preliminary data.</text>
</comment>
<accession>A0A1V3J241</accession>
<keyword evidence="4" id="KW-1185">Reference proteome</keyword>
<proteinExistence type="predicted"/>
<evidence type="ECO:0000313" key="1">
    <source>
        <dbReference type="EMBL" id="OOF45156.1"/>
    </source>
</evidence>
<name>A0A1V3J241_9PAST</name>
<dbReference type="EMBL" id="MLHK01000036">
    <property type="protein sequence ID" value="OOF45156.1"/>
    <property type="molecule type" value="Genomic_DNA"/>
</dbReference>